<accession>A0ABV3RBB1</accession>
<name>A0ABV3RBB1_9SPHN</name>
<reference evidence="2 3" key="1">
    <citation type="submission" date="2024-06" db="EMBL/GenBank/DDBJ databases">
        <title>Novosphingobium rhizovicinus M1R2S20.</title>
        <authorList>
            <person name="Sun J.-Q."/>
        </authorList>
    </citation>
    <scope>NUCLEOTIDE SEQUENCE [LARGE SCALE GENOMIC DNA]</scope>
    <source>
        <strain evidence="2 3">M1R2S20</strain>
    </source>
</reference>
<evidence type="ECO:0000313" key="3">
    <source>
        <dbReference type="Proteomes" id="UP001556118"/>
    </source>
</evidence>
<evidence type="ECO:0000256" key="1">
    <source>
        <dbReference type="SAM" id="MobiDB-lite"/>
    </source>
</evidence>
<evidence type="ECO:0000313" key="2">
    <source>
        <dbReference type="EMBL" id="MEW9855235.1"/>
    </source>
</evidence>
<keyword evidence="3" id="KW-1185">Reference proteome</keyword>
<feature type="region of interest" description="Disordered" evidence="1">
    <location>
        <begin position="1"/>
        <end position="27"/>
    </location>
</feature>
<gene>
    <name evidence="2" type="ORF">ABUH87_08610</name>
</gene>
<dbReference type="EMBL" id="JBFNXR010000029">
    <property type="protein sequence ID" value="MEW9855235.1"/>
    <property type="molecule type" value="Genomic_DNA"/>
</dbReference>
<organism evidence="2 3">
    <name type="scientific">Novosphingobium rhizovicinum</name>
    <dbReference type="NCBI Taxonomy" id="3228928"/>
    <lineage>
        <taxon>Bacteria</taxon>
        <taxon>Pseudomonadati</taxon>
        <taxon>Pseudomonadota</taxon>
        <taxon>Alphaproteobacteria</taxon>
        <taxon>Sphingomonadales</taxon>
        <taxon>Sphingomonadaceae</taxon>
        <taxon>Novosphingobium</taxon>
    </lineage>
</organism>
<dbReference type="Proteomes" id="UP001556118">
    <property type="component" value="Unassembled WGS sequence"/>
</dbReference>
<protein>
    <submittedName>
        <fullName evidence="2">Uncharacterized protein</fullName>
    </submittedName>
</protein>
<dbReference type="RefSeq" id="WP_367772527.1">
    <property type="nucleotide sequence ID" value="NZ_JBFNXR010000029.1"/>
</dbReference>
<sequence length="67" mass="7062">MRRSSRKDSGNGAVVPQQAKPATTRGVDLGLALSVYGKREDGSLFEIGDATSPLAQQSADGTWPTEQ</sequence>
<feature type="compositionally biased region" description="Polar residues" evidence="1">
    <location>
        <begin position="53"/>
        <end position="67"/>
    </location>
</feature>
<feature type="region of interest" description="Disordered" evidence="1">
    <location>
        <begin position="47"/>
        <end position="67"/>
    </location>
</feature>
<proteinExistence type="predicted"/>
<comment type="caution">
    <text evidence="2">The sequence shown here is derived from an EMBL/GenBank/DDBJ whole genome shotgun (WGS) entry which is preliminary data.</text>
</comment>